<dbReference type="Gene3D" id="3.20.20.70">
    <property type="entry name" value="Aldolase class I"/>
    <property type="match status" value="1"/>
</dbReference>
<dbReference type="InterPro" id="IPR006269">
    <property type="entry name" value="KDO8P_synthase"/>
</dbReference>
<dbReference type="GO" id="GO:0005737">
    <property type="term" value="C:cytoplasm"/>
    <property type="evidence" value="ECO:0007669"/>
    <property type="project" value="UniProtKB-SubCell"/>
</dbReference>
<dbReference type="AlphaFoldDB" id="A0A3D8JAV1"/>
<keyword evidence="8" id="KW-0448">Lipopolysaccharide biosynthesis</keyword>
<keyword evidence="6 8" id="KW-0808">Transferase</keyword>
<comment type="caution">
    <text evidence="10">The sequence shown here is derived from an EMBL/GenBank/DDBJ whole genome shotgun (WGS) entry which is preliminary data.</text>
</comment>
<organism evidence="10 11">
    <name type="scientific">Helicobacter anseris</name>
    <dbReference type="NCBI Taxonomy" id="375926"/>
    <lineage>
        <taxon>Bacteria</taxon>
        <taxon>Pseudomonadati</taxon>
        <taxon>Campylobacterota</taxon>
        <taxon>Epsilonproteobacteria</taxon>
        <taxon>Campylobacterales</taxon>
        <taxon>Helicobacteraceae</taxon>
        <taxon>Helicobacter</taxon>
    </lineage>
</organism>
<feature type="domain" description="DAHP synthetase I/KDSA" evidence="9">
    <location>
        <begin position="3"/>
        <end position="260"/>
    </location>
</feature>
<dbReference type="SUPFAM" id="SSF51569">
    <property type="entry name" value="Aldolase"/>
    <property type="match status" value="1"/>
</dbReference>
<dbReference type="GO" id="GO:0008676">
    <property type="term" value="F:3-deoxy-8-phosphooctulonate synthase activity"/>
    <property type="evidence" value="ECO:0007669"/>
    <property type="project" value="UniProtKB-UniRule"/>
</dbReference>
<dbReference type="UniPathway" id="UPA00030"/>
<evidence type="ECO:0000256" key="4">
    <source>
        <dbReference type="ARBA" id="ARBA00010499"/>
    </source>
</evidence>
<comment type="pathway">
    <text evidence="3 8">Carbohydrate biosynthesis; 3-deoxy-D-manno-octulosonate biosynthesis; 3-deoxy-D-manno-octulosonate from D-ribulose 5-phosphate: step 2/3.</text>
</comment>
<dbReference type="InterPro" id="IPR013785">
    <property type="entry name" value="Aldolase_TIM"/>
</dbReference>
<comment type="subcellular location">
    <subcellularLocation>
        <location evidence="1 8">Cytoplasm</location>
    </subcellularLocation>
</comment>
<comment type="pathway">
    <text evidence="2">Bacterial outer membrane biogenesis; lipopolysaccharide biosynthesis.</text>
</comment>
<dbReference type="InterPro" id="IPR006218">
    <property type="entry name" value="DAHP1/KDSA"/>
</dbReference>
<evidence type="ECO:0000256" key="8">
    <source>
        <dbReference type="HAMAP-Rule" id="MF_00056"/>
    </source>
</evidence>
<dbReference type="UniPathway" id="UPA00357">
    <property type="reaction ID" value="UER00474"/>
</dbReference>
<evidence type="ECO:0000256" key="3">
    <source>
        <dbReference type="ARBA" id="ARBA00004845"/>
    </source>
</evidence>
<evidence type="ECO:0000256" key="6">
    <source>
        <dbReference type="ARBA" id="ARBA00022679"/>
    </source>
</evidence>
<comment type="similarity">
    <text evidence="4 8">Belongs to the KdsA family.</text>
</comment>
<evidence type="ECO:0000256" key="1">
    <source>
        <dbReference type="ARBA" id="ARBA00004496"/>
    </source>
</evidence>
<gene>
    <name evidence="8 10" type="primary">kdsA</name>
    <name evidence="10" type="ORF">CQA57_00425</name>
</gene>
<dbReference type="Proteomes" id="UP000256695">
    <property type="component" value="Unassembled WGS sequence"/>
</dbReference>
<reference evidence="10 11" key="1">
    <citation type="submission" date="2018-04" db="EMBL/GenBank/DDBJ databases">
        <title>Novel Campyloabacter and Helicobacter Species and Strains.</title>
        <authorList>
            <person name="Mannion A.J."/>
            <person name="Shen Z."/>
            <person name="Fox J.G."/>
        </authorList>
    </citation>
    <scope>NUCLEOTIDE SEQUENCE [LARGE SCALE GENOMIC DNA]</scope>
    <source>
        <strain evidence="10 11">MIT 04-9362</strain>
    </source>
</reference>
<dbReference type="EC" id="2.5.1.55" evidence="8"/>
<dbReference type="HAMAP" id="MF_00056">
    <property type="entry name" value="KDO8P_synth"/>
    <property type="match status" value="1"/>
</dbReference>
<comment type="catalytic activity">
    <reaction evidence="7 8">
        <text>D-arabinose 5-phosphate + phosphoenolpyruvate + H2O = 3-deoxy-alpha-D-manno-2-octulosonate-8-phosphate + phosphate</text>
        <dbReference type="Rhea" id="RHEA:14053"/>
        <dbReference type="ChEBI" id="CHEBI:15377"/>
        <dbReference type="ChEBI" id="CHEBI:43474"/>
        <dbReference type="ChEBI" id="CHEBI:57693"/>
        <dbReference type="ChEBI" id="CHEBI:58702"/>
        <dbReference type="ChEBI" id="CHEBI:85985"/>
        <dbReference type="EC" id="2.5.1.55"/>
    </reaction>
</comment>
<evidence type="ECO:0000256" key="2">
    <source>
        <dbReference type="ARBA" id="ARBA00004756"/>
    </source>
</evidence>
<keyword evidence="11" id="KW-1185">Reference proteome</keyword>
<proteinExistence type="inferred from homology"/>
<evidence type="ECO:0000256" key="5">
    <source>
        <dbReference type="ARBA" id="ARBA00022490"/>
    </source>
</evidence>
<name>A0A3D8JAV1_9HELI</name>
<dbReference type="NCBIfam" id="NF003543">
    <property type="entry name" value="PRK05198.1"/>
    <property type="match status" value="1"/>
</dbReference>
<evidence type="ECO:0000259" key="9">
    <source>
        <dbReference type="Pfam" id="PF00793"/>
    </source>
</evidence>
<dbReference type="Pfam" id="PF00793">
    <property type="entry name" value="DAHP_synth_1"/>
    <property type="match status" value="1"/>
</dbReference>
<evidence type="ECO:0000313" key="10">
    <source>
        <dbReference type="EMBL" id="RDU74552.1"/>
    </source>
</evidence>
<evidence type="ECO:0000313" key="11">
    <source>
        <dbReference type="Proteomes" id="UP000256695"/>
    </source>
</evidence>
<evidence type="ECO:0000256" key="7">
    <source>
        <dbReference type="ARBA" id="ARBA00049112"/>
    </source>
</evidence>
<dbReference type="NCBIfam" id="TIGR01362">
    <property type="entry name" value="KDO8P_synth"/>
    <property type="match status" value="1"/>
</dbReference>
<dbReference type="PANTHER" id="PTHR21057">
    <property type="entry name" value="PHOSPHO-2-DEHYDRO-3-DEOXYHEPTONATE ALDOLASE"/>
    <property type="match status" value="1"/>
</dbReference>
<sequence length="268" mass="29895">MSKMIFLSGPCVIESYENLRRVAEDLKFLATHPKIDFYFKASFDKANRTSLESFRGPGLKDGLELLKRIKEEFDYKIITDIHESYQAKEIAQVADVIQIPAFLCRQTDLIVEVAKTDCIVNIKKGQFMNPNDMQYSVLKAIKTRGGGQATYEESKKYGIWVTERGNSFGYGNLVVDMRSLVIMRKFAPVIFDATHSVQMPGGANGKSGGDRTFVPYLAKAAASVGVDGFFAETHFNPDEALSDGPNMIPTNNMQALVEKILKIQEVAQ</sequence>
<keyword evidence="5 8" id="KW-0963">Cytoplasm</keyword>
<dbReference type="EMBL" id="NXLX01000001">
    <property type="protein sequence ID" value="RDU74552.1"/>
    <property type="molecule type" value="Genomic_DNA"/>
</dbReference>
<protein>
    <recommendedName>
        <fullName evidence="8">2-dehydro-3-deoxyphosphooctonate aldolase</fullName>
        <ecNumber evidence="8">2.5.1.55</ecNumber>
    </recommendedName>
    <alternativeName>
        <fullName evidence="8">3-deoxy-D-manno-octulosonic acid 8-phosphate synthase</fullName>
    </alternativeName>
    <alternativeName>
        <fullName evidence="8">KDO-8-phosphate synthase</fullName>
        <shortName evidence="8">KDO 8-P synthase</shortName>
        <shortName evidence="8">KDOPS</shortName>
    </alternativeName>
    <alternativeName>
        <fullName evidence="8">Phospho-2-dehydro-3-deoxyoctonate aldolase</fullName>
    </alternativeName>
</protein>
<dbReference type="OrthoDB" id="9802281at2"/>
<dbReference type="GO" id="GO:0019294">
    <property type="term" value="P:keto-3-deoxy-D-manno-octulosonic acid biosynthetic process"/>
    <property type="evidence" value="ECO:0007669"/>
    <property type="project" value="UniProtKB-UniRule"/>
</dbReference>
<accession>A0A3D8JAV1</accession>